<dbReference type="InterPro" id="IPR029063">
    <property type="entry name" value="SAM-dependent_MTases_sf"/>
</dbReference>
<dbReference type="GO" id="GO:0032259">
    <property type="term" value="P:methylation"/>
    <property type="evidence" value="ECO:0007669"/>
    <property type="project" value="UniProtKB-KW"/>
</dbReference>
<sequence length="211" mass="24264">MNTCVLCGGTAVFWQADRRRPYLRCQRCLLVQVPADHQLDADAELAEYRLHRNDPDDPGYRRFLSRLAEPLLQRLPADSSGLDFGCGPAPALALLLREQGHRVALHDLYFANNPQVFDQQWDFICASEVVEHLAQPGEELHRLWQCLKAGGWLALMTKRVRDAEAFANWHYKNDPTHICFFSVPTFDWLAAHWQTRAEYPADDVVLLRKPL</sequence>
<dbReference type="Gene3D" id="3.40.50.150">
    <property type="entry name" value="Vaccinia Virus protein VP39"/>
    <property type="match status" value="1"/>
</dbReference>
<dbReference type="OrthoDB" id="9791944at2"/>
<name>A0A1I4QC70_9GAMM</name>
<dbReference type="Proteomes" id="UP000243629">
    <property type="component" value="Unassembled WGS sequence"/>
</dbReference>
<gene>
    <name evidence="1" type="ORF">SAMN05216217_10461</name>
</gene>
<dbReference type="STRING" id="1720063.SAMN05216217_10461"/>
<dbReference type="RefSeq" id="WP_093473823.1">
    <property type="nucleotide sequence ID" value="NZ_FOUI01000004.1"/>
</dbReference>
<proteinExistence type="predicted"/>
<dbReference type="SUPFAM" id="SSF53335">
    <property type="entry name" value="S-adenosyl-L-methionine-dependent methyltransferases"/>
    <property type="match status" value="1"/>
</dbReference>
<evidence type="ECO:0000313" key="1">
    <source>
        <dbReference type="EMBL" id="SFM37223.1"/>
    </source>
</evidence>
<dbReference type="EMBL" id="FOUI01000004">
    <property type="protein sequence ID" value="SFM37223.1"/>
    <property type="molecule type" value="Genomic_DNA"/>
</dbReference>
<protein>
    <submittedName>
        <fullName evidence="1">Methyltransferase domain-containing protein</fullName>
    </submittedName>
</protein>
<dbReference type="GO" id="GO:0008168">
    <property type="term" value="F:methyltransferase activity"/>
    <property type="evidence" value="ECO:0007669"/>
    <property type="project" value="UniProtKB-KW"/>
</dbReference>
<reference evidence="2" key="1">
    <citation type="submission" date="2016-10" db="EMBL/GenBank/DDBJ databases">
        <authorList>
            <person name="Varghese N."/>
            <person name="Submissions S."/>
        </authorList>
    </citation>
    <scope>NUCLEOTIDE SEQUENCE [LARGE SCALE GENOMIC DNA]</scope>
    <source>
        <strain evidence="2">DSM 24213</strain>
    </source>
</reference>
<keyword evidence="1" id="KW-0808">Transferase</keyword>
<organism evidence="1 2">
    <name type="scientific">Halopseudomonas yangmingensis</name>
    <dbReference type="NCBI Taxonomy" id="1720063"/>
    <lineage>
        <taxon>Bacteria</taxon>
        <taxon>Pseudomonadati</taxon>
        <taxon>Pseudomonadota</taxon>
        <taxon>Gammaproteobacteria</taxon>
        <taxon>Pseudomonadales</taxon>
        <taxon>Pseudomonadaceae</taxon>
        <taxon>Halopseudomonas</taxon>
    </lineage>
</organism>
<keyword evidence="1" id="KW-0489">Methyltransferase</keyword>
<evidence type="ECO:0000313" key="2">
    <source>
        <dbReference type="Proteomes" id="UP000243629"/>
    </source>
</evidence>
<accession>A0A1I4QC70</accession>
<keyword evidence="2" id="KW-1185">Reference proteome</keyword>
<dbReference type="AlphaFoldDB" id="A0A1I4QC70"/>
<dbReference type="Pfam" id="PF13489">
    <property type="entry name" value="Methyltransf_23"/>
    <property type="match status" value="1"/>
</dbReference>